<dbReference type="OrthoDB" id="2764145at2759"/>
<feature type="compositionally biased region" description="Polar residues" evidence="1">
    <location>
        <begin position="31"/>
        <end position="40"/>
    </location>
</feature>
<organism evidence="2 3">
    <name type="scientific">Lentinus brumalis</name>
    <dbReference type="NCBI Taxonomy" id="2498619"/>
    <lineage>
        <taxon>Eukaryota</taxon>
        <taxon>Fungi</taxon>
        <taxon>Dikarya</taxon>
        <taxon>Basidiomycota</taxon>
        <taxon>Agaricomycotina</taxon>
        <taxon>Agaricomycetes</taxon>
        <taxon>Polyporales</taxon>
        <taxon>Polyporaceae</taxon>
        <taxon>Lentinus</taxon>
    </lineage>
</organism>
<evidence type="ECO:0000256" key="1">
    <source>
        <dbReference type="SAM" id="MobiDB-lite"/>
    </source>
</evidence>
<feature type="compositionally biased region" description="Basic and acidic residues" evidence="1">
    <location>
        <begin position="54"/>
        <end position="63"/>
    </location>
</feature>
<protein>
    <submittedName>
        <fullName evidence="2">Uncharacterized protein</fullName>
    </submittedName>
</protein>
<reference evidence="2 3" key="1">
    <citation type="journal article" date="2018" name="Biotechnol. Biofuels">
        <title>Integrative visual omics of the white-rot fungus Polyporus brumalis exposes the biotechnological potential of its oxidative enzymes for delignifying raw plant biomass.</title>
        <authorList>
            <person name="Miyauchi S."/>
            <person name="Rancon A."/>
            <person name="Drula E."/>
            <person name="Hage H."/>
            <person name="Chaduli D."/>
            <person name="Favel A."/>
            <person name="Grisel S."/>
            <person name="Henrissat B."/>
            <person name="Herpoel-Gimbert I."/>
            <person name="Ruiz-Duenas F.J."/>
            <person name="Chevret D."/>
            <person name="Hainaut M."/>
            <person name="Lin J."/>
            <person name="Wang M."/>
            <person name="Pangilinan J."/>
            <person name="Lipzen A."/>
            <person name="Lesage-Meessen L."/>
            <person name="Navarro D."/>
            <person name="Riley R."/>
            <person name="Grigoriev I.V."/>
            <person name="Zhou S."/>
            <person name="Raouche S."/>
            <person name="Rosso M.N."/>
        </authorList>
    </citation>
    <scope>NUCLEOTIDE SEQUENCE [LARGE SCALE GENOMIC DNA]</scope>
    <source>
        <strain evidence="2 3">BRFM 1820</strain>
    </source>
</reference>
<dbReference type="EMBL" id="KZ857446">
    <property type="protein sequence ID" value="RDX44745.1"/>
    <property type="molecule type" value="Genomic_DNA"/>
</dbReference>
<gene>
    <name evidence="2" type="ORF">OH76DRAFT_1486889</name>
</gene>
<dbReference type="AlphaFoldDB" id="A0A371CWT8"/>
<feature type="region of interest" description="Disordered" evidence="1">
    <location>
        <begin position="487"/>
        <end position="509"/>
    </location>
</feature>
<keyword evidence="3" id="KW-1185">Reference proteome</keyword>
<accession>A0A371CWT8</accession>
<feature type="compositionally biased region" description="Polar residues" evidence="1">
    <location>
        <begin position="69"/>
        <end position="90"/>
    </location>
</feature>
<feature type="region of interest" description="Disordered" evidence="1">
    <location>
        <begin position="336"/>
        <end position="358"/>
    </location>
</feature>
<evidence type="ECO:0000313" key="2">
    <source>
        <dbReference type="EMBL" id="RDX44745.1"/>
    </source>
</evidence>
<evidence type="ECO:0000313" key="3">
    <source>
        <dbReference type="Proteomes" id="UP000256964"/>
    </source>
</evidence>
<feature type="region of interest" description="Disordered" evidence="1">
    <location>
        <begin position="1"/>
        <end position="90"/>
    </location>
</feature>
<proteinExistence type="predicted"/>
<dbReference type="Proteomes" id="UP000256964">
    <property type="component" value="Unassembled WGS sequence"/>
</dbReference>
<name>A0A371CWT8_9APHY</name>
<sequence>MPRRQSQHTPGIPNRGPASNLEPSPVDEGGQASQAATSAIPTARAQRYQRRNLRRDGSREHRLPCTPSLHDSLNTHTRTRTASSESTVNDTAAVVTSDAILCPTGNPDQPGNILPFIQGVGEPTFQAPGTSDGQEGCEDMALADRSFPARRPDSLLQPRPPPNITIIGHTTPQMQSPASSAGDNGAQIALSAEDSHVSGLHQLLSNGGRSHPTDDRFVLCTASHIVGSASAMEVDDVQRGDTDGVHNIRLGHSTLDNHAFGVTPGGLPAHDRQPFPNTVNPYPHDLASDGRHSTVPAGRVLDRRSFRESLRAYIAPRRPAFRPVPTDLPLIHHRAVQNQRTPRSTRPRAAKASQPGWYSSPYLHLSSEPVPPVAEEDEEDVVQTSKKSRPMALPFVEPLIVEYICGRFPGRVARARHLTETPPPYGVAYRDVLRLRCIGGALADLGIGTGQGRQPYIDVEVCGEQVRIRPDDVMVTFGMRPATYRTKRYGNTKAPGRASVRSNIGRTTQ</sequence>
<feature type="compositionally biased region" description="Polar residues" evidence="1">
    <location>
        <begin position="500"/>
        <end position="509"/>
    </location>
</feature>